<reference evidence="6" key="1">
    <citation type="submission" date="2020-01" db="EMBL/GenBank/DDBJ databases">
        <title>Sphingomonas sp. strain CSW-10.</title>
        <authorList>
            <person name="Chen W.-M."/>
        </authorList>
    </citation>
    <scope>NUCLEOTIDE SEQUENCE [LARGE SCALE GENOMIC DNA]</scope>
    <source>
        <strain evidence="6">FSY-8</strain>
    </source>
</reference>
<feature type="compositionally biased region" description="Low complexity" evidence="3">
    <location>
        <begin position="564"/>
        <end position="573"/>
    </location>
</feature>
<dbReference type="SUPFAM" id="SSF52540">
    <property type="entry name" value="P-loop containing nucleoside triphosphate hydrolases"/>
    <property type="match status" value="1"/>
</dbReference>
<name>A0ABW9XGY6_9SPHN</name>
<dbReference type="Proteomes" id="UP000753724">
    <property type="component" value="Unassembled WGS sequence"/>
</dbReference>
<evidence type="ECO:0000256" key="3">
    <source>
        <dbReference type="SAM" id="MobiDB-lite"/>
    </source>
</evidence>
<keyword evidence="2" id="KW-0067">ATP-binding</keyword>
<dbReference type="Pfam" id="PF19263">
    <property type="entry name" value="DUF5906"/>
    <property type="match status" value="1"/>
</dbReference>
<feature type="region of interest" description="Disordered" evidence="3">
    <location>
        <begin position="543"/>
        <end position="573"/>
    </location>
</feature>
<proteinExistence type="predicted"/>
<evidence type="ECO:0000313" key="5">
    <source>
        <dbReference type="EMBL" id="NBC37814.1"/>
    </source>
</evidence>
<evidence type="ECO:0000313" key="6">
    <source>
        <dbReference type="Proteomes" id="UP000753724"/>
    </source>
</evidence>
<gene>
    <name evidence="5" type="ORF">GTZ99_14760</name>
</gene>
<evidence type="ECO:0000256" key="1">
    <source>
        <dbReference type="ARBA" id="ARBA00022741"/>
    </source>
</evidence>
<organism evidence="5 6">
    <name type="scientific">Novosphingobium ovatum</name>
    <dbReference type="NCBI Taxonomy" id="1908523"/>
    <lineage>
        <taxon>Bacteria</taxon>
        <taxon>Pseudomonadati</taxon>
        <taxon>Pseudomonadota</taxon>
        <taxon>Alphaproteobacteria</taxon>
        <taxon>Sphingomonadales</taxon>
        <taxon>Sphingomonadaceae</taxon>
        <taxon>Novosphingobium</taxon>
    </lineage>
</organism>
<dbReference type="RefSeq" id="WP_161720240.1">
    <property type="nucleotide sequence ID" value="NZ_JAAAPO010000006.1"/>
</dbReference>
<protein>
    <recommendedName>
        <fullName evidence="4">SF3 helicase domain-containing protein</fullName>
    </recommendedName>
</protein>
<dbReference type="PROSITE" id="PS51206">
    <property type="entry name" value="SF3_HELICASE_1"/>
    <property type="match status" value="1"/>
</dbReference>
<keyword evidence="6" id="KW-1185">Reference proteome</keyword>
<feature type="domain" description="SF3 helicase" evidence="4">
    <location>
        <begin position="700"/>
        <end position="854"/>
    </location>
</feature>
<keyword evidence="1" id="KW-0547">Nucleotide-binding</keyword>
<accession>A0ABW9XGY6</accession>
<evidence type="ECO:0000256" key="2">
    <source>
        <dbReference type="ARBA" id="ARBA00022840"/>
    </source>
</evidence>
<evidence type="ECO:0000259" key="4">
    <source>
        <dbReference type="PROSITE" id="PS51206"/>
    </source>
</evidence>
<dbReference type="InterPro" id="IPR027417">
    <property type="entry name" value="P-loop_NTPase"/>
</dbReference>
<sequence length="1032" mass="115120">MPDTLHMLKDLFAHAAGEIRVFDEHNGSSISSNDWEEIAHFIDHAHDPRLDLVTSDGEAIGHFFWGSAESASPTPSASAAHGMIYLFDQEVVEGCRQGEHVFPWANIPKMSPTKFATGIALSTPSSKAEIRLSTGRSSREKPGKWKAKPGRFGQFTDLLLEHQEGLKDGPGFVQGECAGGTRKAAAMIANYVLGVDLDTGAPLEEVLQTIRNAGLEAVIYTTHSHMKDTSVINRDAFIKWADGKYDVGDIDGLREYLRVKKGILPMILSTLQILDEAQHTEDGVVILVQHNPIPKFRAVFPLHEPFVFAKRGGTQSDAINEWKERYAGFCTELGLQFDESCVDPARLFYFPRHAKGKPCGSWQIIGQPLDINQYERVKLRHGKNARKAVTANNPFAMAGEGEYEQANRFDTANGGHNLRRWAAKYAKRFEIEALLRDAQPGMIRDDRGSKAGVHISCPFEDEHSAFGGNGTFVVNASDALDEGRESGFVIHCTHNACSDRERLDFLKAMIDQELIDLEDITCTDYLFELDDDEEEEDFSFAANGSRPVNQHAPVVGSRSENVRNSSGAENASASNQVEHLEFFNEKLSIARKGGKTFILVEPDSPFGELQFADVTGTRNLYRNRTIAEEQKDGSVKLKPAFDAWLVSDEAKRYEDVRFAPDGAPSNVYNLFRGWSIQPRKGDWQLLRNHIFEQMCGRNEEYFEYVMTYLAHLIQCPGDKPGVALVITGKKGTGKSIIFDFIARILGPYLFKATNAKHITGAFNGHLEKALVLLCEEAFWAGDRSSEGTLKDLITGDKLPIEQKGLDARMAKNFTRVIMISNEQWVVPASLGDERRFAVFSFGDSRQGDTPYFQNMVDQMENGGCEAMLYDLLHFVPAKGWNSLRTPPKTVGLQNQVMESMSGIDRFMHDLIANGFNDCDESDDSYIELNEQVPTRVELITFRKALTVELRTAFQGDRAKVSIPKIQKAVGEWFNANVVTEKLPGRTNKSKIAIIPPLSEIREHIFRTKGCRIDQAGNKSLMDLAENVVSIAR</sequence>
<dbReference type="InterPro" id="IPR014015">
    <property type="entry name" value="Helicase_SF3_DNA-vir"/>
</dbReference>
<dbReference type="InterPro" id="IPR045455">
    <property type="entry name" value="NrS-1_pol-like_helicase"/>
</dbReference>
<comment type="caution">
    <text evidence="5">The sequence shown here is derived from an EMBL/GenBank/DDBJ whole genome shotgun (WGS) entry which is preliminary data.</text>
</comment>
<dbReference type="Gene3D" id="3.40.50.300">
    <property type="entry name" value="P-loop containing nucleotide triphosphate hydrolases"/>
    <property type="match status" value="1"/>
</dbReference>
<dbReference type="EMBL" id="JAAAPO010000006">
    <property type="protein sequence ID" value="NBC37814.1"/>
    <property type="molecule type" value="Genomic_DNA"/>
</dbReference>